<proteinExistence type="inferred from homology"/>
<dbReference type="FunFam" id="3.40.50.720:FF:000618">
    <property type="entry name" value="SUMO-activating enzyme subunit 2"/>
    <property type="match status" value="1"/>
</dbReference>
<keyword evidence="19" id="KW-1185">Reference proteome</keyword>
<comment type="pathway">
    <text evidence="2 11">Protein modification; protein sumoylation.</text>
</comment>
<feature type="binding site" evidence="14">
    <location>
        <position position="435"/>
    </location>
    <ligand>
        <name>Zn(2+)</name>
        <dbReference type="ChEBI" id="CHEBI:29105"/>
    </ligand>
</feature>
<organism evidence="18 19">
    <name type="scientific">Penstemon smallii</name>
    <dbReference type="NCBI Taxonomy" id="265156"/>
    <lineage>
        <taxon>Eukaryota</taxon>
        <taxon>Viridiplantae</taxon>
        <taxon>Streptophyta</taxon>
        <taxon>Embryophyta</taxon>
        <taxon>Tracheophyta</taxon>
        <taxon>Spermatophyta</taxon>
        <taxon>Magnoliopsida</taxon>
        <taxon>eudicotyledons</taxon>
        <taxon>Gunneridae</taxon>
        <taxon>Pentapetalae</taxon>
        <taxon>asterids</taxon>
        <taxon>lamiids</taxon>
        <taxon>Lamiales</taxon>
        <taxon>Plantaginaceae</taxon>
        <taxon>Cheloneae</taxon>
        <taxon>Penstemon</taxon>
    </lineage>
</organism>
<dbReference type="InterPro" id="IPR000594">
    <property type="entry name" value="ThiF_NAD_FAD-bd"/>
</dbReference>
<feature type="binding site" evidence="14">
    <location>
        <position position="153"/>
    </location>
    <ligand>
        <name>Zn(2+)</name>
        <dbReference type="ChEBI" id="CHEBI:29105"/>
    </ligand>
</feature>
<feature type="binding site" evidence="14">
    <location>
        <position position="156"/>
    </location>
    <ligand>
        <name>Zn(2+)</name>
        <dbReference type="ChEBI" id="CHEBI:29105"/>
    </ligand>
</feature>
<feature type="binding site" evidence="13">
    <location>
        <begin position="112"/>
        <end position="117"/>
    </location>
    <ligand>
        <name>ATP</name>
        <dbReference type="ChEBI" id="CHEBI:30616"/>
    </ligand>
</feature>
<dbReference type="FunFam" id="3.10.290.20:FF:000004">
    <property type="entry name" value="SUMO-activating enzyme subunit"/>
    <property type="match status" value="1"/>
</dbReference>
<dbReference type="Pfam" id="PF00899">
    <property type="entry name" value="ThiF"/>
    <property type="match status" value="1"/>
</dbReference>
<dbReference type="Gene3D" id="1.10.10.520">
    <property type="entry name" value="Ubiquitin activating enzymes (Uba3). Chain: B, domain 2"/>
    <property type="match status" value="1"/>
</dbReference>
<feature type="domain" description="THIF-type NAD/FAD binding fold" evidence="15">
    <location>
        <begin position="4"/>
        <end position="433"/>
    </location>
</feature>
<comment type="subunit">
    <text evidence="11">Heterodimer.</text>
</comment>
<evidence type="ECO:0000256" key="7">
    <source>
        <dbReference type="ARBA" id="ARBA00022786"/>
    </source>
</evidence>
<comment type="subcellular location">
    <subcellularLocation>
        <location evidence="1">Nucleus</location>
    </subcellularLocation>
</comment>
<dbReference type="Gene3D" id="3.50.50.80">
    <property type="entry name" value="Ubiquitin-activating enzyme E1, inactive adenylation domain, subdomain 1"/>
    <property type="match status" value="1"/>
</dbReference>
<evidence type="ECO:0000313" key="18">
    <source>
        <dbReference type="EMBL" id="KAL3814106.1"/>
    </source>
</evidence>
<evidence type="ECO:0000256" key="4">
    <source>
        <dbReference type="ARBA" id="ARBA00022679"/>
    </source>
</evidence>
<evidence type="ECO:0000256" key="6">
    <source>
        <dbReference type="ARBA" id="ARBA00022741"/>
    </source>
</evidence>
<comment type="caution">
    <text evidence="18">The sequence shown here is derived from an EMBL/GenBank/DDBJ whole genome shotgun (WGS) entry which is preliminary data.</text>
</comment>
<dbReference type="GO" id="GO:0046872">
    <property type="term" value="F:metal ion binding"/>
    <property type="evidence" value="ECO:0007669"/>
    <property type="project" value="UniProtKB-KW"/>
</dbReference>
<dbReference type="InterPro" id="IPR023318">
    <property type="entry name" value="Ub_act_enz_dom_a_sf"/>
</dbReference>
<evidence type="ECO:0000256" key="8">
    <source>
        <dbReference type="ARBA" id="ARBA00022833"/>
    </source>
</evidence>
<evidence type="ECO:0000256" key="3">
    <source>
        <dbReference type="ARBA" id="ARBA00005673"/>
    </source>
</evidence>
<evidence type="ECO:0000256" key="10">
    <source>
        <dbReference type="ARBA" id="ARBA00023242"/>
    </source>
</evidence>
<keyword evidence="6 11" id="KW-0547">Nucleotide-binding</keyword>
<dbReference type="GO" id="GO:0019948">
    <property type="term" value="F:SUMO activating enzyme activity"/>
    <property type="evidence" value="ECO:0007669"/>
    <property type="project" value="UniProtKB-UniRule"/>
</dbReference>
<feature type="active site" description="Glycyl thioester intermediate" evidence="12">
    <location>
        <position position="168"/>
    </location>
</feature>
<dbReference type="GO" id="GO:0005524">
    <property type="term" value="F:ATP binding"/>
    <property type="evidence" value="ECO:0007669"/>
    <property type="project" value="UniProtKB-UniRule"/>
</dbReference>
<dbReference type="GO" id="GO:0031510">
    <property type="term" value="C:SUMO activating enzyme complex"/>
    <property type="evidence" value="ECO:0007669"/>
    <property type="project" value="UniProtKB-UniRule"/>
</dbReference>
<evidence type="ECO:0000259" key="16">
    <source>
        <dbReference type="Pfam" id="PF10585"/>
    </source>
</evidence>
<feature type="domain" description="Ubiquitin-activating enzyme SCCH" evidence="16">
    <location>
        <begin position="315"/>
        <end position="369"/>
    </location>
</feature>
<evidence type="ECO:0000259" key="17">
    <source>
        <dbReference type="Pfam" id="PF14732"/>
    </source>
</evidence>
<dbReference type="Pfam" id="PF14732">
    <property type="entry name" value="UAE_UbL"/>
    <property type="match status" value="1"/>
</dbReference>
<feature type="binding site" evidence="13">
    <location>
        <begin position="19"/>
        <end position="24"/>
    </location>
    <ligand>
        <name>ATP</name>
        <dbReference type="ChEBI" id="CHEBI:30616"/>
    </ligand>
</feature>
<comment type="similarity">
    <text evidence="3 11">Belongs to the ubiquitin-activating E1 family.</text>
</comment>
<dbReference type="FunFam" id="1.10.10.520:FF:000004">
    <property type="entry name" value="SUMO-activating enzyme subunit"/>
    <property type="match status" value="1"/>
</dbReference>
<feature type="binding site" evidence="13">
    <location>
        <position position="43"/>
    </location>
    <ligand>
        <name>ATP</name>
        <dbReference type="ChEBI" id="CHEBI:30616"/>
    </ligand>
</feature>
<dbReference type="InterPro" id="IPR030661">
    <property type="entry name" value="Uba2"/>
</dbReference>
<accession>A0ABD3RTC7</accession>
<feature type="domain" description="Ubiquitin/SUMO-activating enzyme ubiquitin-like" evidence="17">
    <location>
        <begin position="442"/>
        <end position="534"/>
    </location>
</feature>
<keyword evidence="9 11" id="KW-0067">ATP-binding</keyword>
<feature type="binding site" evidence="13">
    <location>
        <position position="67"/>
    </location>
    <ligand>
        <name>ATP</name>
        <dbReference type="ChEBI" id="CHEBI:30616"/>
    </ligand>
</feature>
<dbReference type="GO" id="GO:0016925">
    <property type="term" value="P:protein sumoylation"/>
    <property type="evidence" value="ECO:0007669"/>
    <property type="project" value="UniProtKB-UniRule"/>
</dbReference>
<evidence type="ECO:0000256" key="5">
    <source>
        <dbReference type="ARBA" id="ARBA00022723"/>
    </source>
</evidence>
<dbReference type="EMBL" id="JBJXBP010000008">
    <property type="protein sequence ID" value="KAL3814106.1"/>
    <property type="molecule type" value="Genomic_DNA"/>
</dbReference>
<dbReference type="SUPFAM" id="SSF69572">
    <property type="entry name" value="Activating enzymes of the ubiquitin-like proteins"/>
    <property type="match status" value="1"/>
</dbReference>
<evidence type="ECO:0000256" key="1">
    <source>
        <dbReference type="ARBA" id="ARBA00004123"/>
    </source>
</evidence>
<evidence type="ECO:0000256" key="13">
    <source>
        <dbReference type="PIRSR" id="PIRSR039133-2"/>
    </source>
</evidence>
<keyword evidence="10" id="KW-0539">Nucleus</keyword>
<dbReference type="PANTHER" id="PTHR10953">
    <property type="entry name" value="UBIQUITIN-ACTIVATING ENZYME E1"/>
    <property type="match status" value="1"/>
</dbReference>
<dbReference type="InterPro" id="IPR019572">
    <property type="entry name" value="UBA_E1_SCCH"/>
</dbReference>
<dbReference type="PIRSF" id="PIRSF039133">
    <property type="entry name" value="SUMO_E1B"/>
    <property type="match status" value="1"/>
</dbReference>
<dbReference type="FunFam" id="3.40.50.720:FF:000864">
    <property type="entry name" value="SUMO-activating enzyme subunit"/>
    <property type="match status" value="1"/>
</dbReference>
<evidence type="ECO:0000313" key="19">
    <source>
        <dbReference type="Proteomes" id="UP001634393"/>
    </source>
</evidence>
<dbReference type="GO" id="GO:0016740">
    <property type="term" value="F:transferase activity"/>
    <property type="evidence" value="ECO:0007669"/>
    <property type="project" value="UniProtKB-KW"/>
</dbReference>
<keyword evidence="4" id="KW-0808">Transferase</keyword>
<feature type="binding site" evidence="14">
    <location>
        <position position="432"/>
    </location>
    <ligand>
        <name>Zn(2+)</name>
        <dbReference type="ChEBI" id="CHEBI:29105"/>
    </ligand>
</feature>
<dbReference type="FunFam" id="3.50.50.80:FF:000002">
    <property type="entry name" value="SUMO-activating enzyme subunit 2"/>
    <property type="match status" value="1"/>
</dbReference>
<dbReference type="InterPro" id="IPR045886">
    <property type="entry name" value="ThiF/MoeB/HesA"/>
</dbReference>
<reference evidence="18 19" key="1">
    <citation type="submission" date="2024-12" db="EMBL/GenBank/DDBJ databases">
        <title>The unique morphological basis and parallel evolutionary history of personate flowers in Penstemon.</title>
        <authorList>
            <person name="Depatie T.H."/>
            <person name="Wessinger C.A."/>
        </authorList>
    </citation>
    <scope>NUCLEOTIDE SEQUENCE [LARGE SCALE GENOMIC DNA]</scope>
    <source>
        <strain evidence="18">WTNN_2</strain>
        <tissue evidence="18">Leaf</tissue>
    </source>
</reference>
<evidence type="ECO:0000256" key="9">
    <source>
        <dbReference type="ARBA" id="ARBA00022840"/>
    </source>
</evidence>
<evidence type="ECO:0000256" key="12">
    <source>
        <dbReference type="PIRSR" id="PIRSR039133-1"/>
    </source>
</evidence>
<evidence type="ECO:0000256" key="2">
    <source>
        <dbReference type="ARBA" id="ARBA00004718"/>
    </source>
</evidence>
<keyword evidence="7 11" id="KW-0833">Ubl conjugation pathway</keyword>
<dbReference type="Proteomes" id="UP001634393">
    <property type="component" value="Unassembled WGS sequence"/>
</dbReference>
<protein>
    <recommendedName>
        <fullName evidence="11">SUMO-activating enzyme subunit</fullName>
    </recommendedName>
</protein>
<dbReference type="AlphaFoldDB" id="A0ABD3RTC7"/>
<dbReference type="PANTHER" id="PTHR10953:SF5">
    <property type="entry name" value="SUMO-ACTIVATING ENZYME SUBUNIT 2"/>
    <property type="match status" value="1"/>
</dbReference>
<evidence type="ECO:0000256" key="11">
    <source>
        <dbReference type="PIRNR" id="PIRNR039133"/>
    </source>
</evidence>
<gene>
    <name evidence="18" type="ORF">ACJIZ3_015374</name>
</gene>
<feature type="binding site" evidence="13">
    <location>
        <begin position="51"/>
        <end position="54"/>
    </location>
    <ligand>
        <name>ATP</name>
        <dbReference type="ChEBI" id="CHEBI:30616"/>
    </ligand>
</feature>
<sequence>MASEHQLSAIKGAKVLMVGAGGIGCELLKTLALSGFKDIHIIDMDTIEVSNLNRQFLFRQSHVGQSKAKVARDAVLKFRPHISITPYHANVKDPDFNVDFFKQFNVILNGLDNLDARRHVNRLCLAAGVPLVESGTTGFLGQVTVHVKGKTECYECQPKPAPKTYPVCTITSTPSKFVHCIVWAKDLLFAKLFGDKSQENDLNVRSTDASSSSQQIEDVFERKIDEDIEQYGRRIYDHVFGYNIDLALSNEETWKHRNRPRPIYIKDVINTEFIHRNGNLDYNSVAGDLSPVSAMASLGMKNPQDLWSLKENSQVFLEALKLFFSKREKEMGNLIFDKDDQLAVEFVTAAANIRASSFGIPLHSLFEAKGIAGNIVHAVATTNAIIAGLIVIEAIKVLQNDIKNYRMTYCLEHPSRKMILMPVEPFEPNKQCYVCSETPLTLEINTHRSKLRDVVEKIVKAKLGMNLPLLMHGSALLYEVGDDLDEDEVANYAANLEKVLSELPSPVTGGTILTVEDLQQELKCSINIDHREDFDEEKEPDAMILSGWTQAPAPEKNDNGASTSGLTEAATSLNTEEDDDELQIIPTQTGKKRKLSDISIAHISDSSCVTSDAKIKRNAEETDISTDLVMLDDVDSSNNKKRREGQ</sequence>
<dbReference type="InterPro" id="IPR042449">
    <property type="entry name" value="Ub-E1_IAD_1"/>
</dbReference>
<dbReference type="CDD" id="cd01489">
    <property type="entry name" value="Uba2_SUMO"/>
    <property type="match status" value="1"/>
</dbReference>
<dbReference type="Pfam" id="PF10585">
    <property type="entry name" value="UBA_E1_SCCH"/>
    <property type="match status" value="1"/>
</dbReference>
<evidence type="ECO:0000256" key="14">
    <source>
        <dbReference type="PIRSR" id="PIRSR039133-3"/>
    </source>
</evidence>
<evidence type="ECO:0000259" key="15">
    <source>
        <dbReference type="Pfam" id="PF00899"/>
    </source>
</evidence>
<dbReference type="InterPro" id="IPR035985">
    <property type="entry name" value="Ubiquitin-activating_enz"/>
</dbReference>
<name>A0ABD3RTC7_9LAMI</name>
<keyword evidence="8 11" id="KW-0862">Zinc</keyword>
<dbReference type="InterPro" id="IPR028077">
    <property type="entry name" value="UAE_UbL_dom"/>
</dbReference>
<keyword evidence="5 11" id="KW-0479">Metal-binding</keyword>
<dbReference type="Gene3D" id="3.10.290.20">
    <property type="entry name" value="Ubiquitin-like 2 activating enzyme e1b. Chain: B, domain 3"/>
    <property type="match status" value="1"/>
</dbReference>